<dbReference type="AlphaFoldDB" id="A0A6P8FVV6"/>
<reference evidence="8" key="1">
    <citation type="submission" date="2025-08" db="UniProtKB">
        <authorList>
            <consortium name="RefSeq"/>
        </authorList>
    </citation>
    <scope>IDENTIFICATION</scope>
</reference>
<feature type="compositionally biased region" description="Basic and acidic residues" evidence="6">
    <location>
        <begin position="778"/>
        <end position="798"/>
    </location>
</feature>
<evidence type="ECO:0000313" key="8">
    <source>
        <dbReference type="RefSeq" id="XP_031430834.1"/>
    </source>
</evidence>
<dbReference type="PANTHER" id="PTHR24168">
    <property type="entry name" value="KN MOTIF AND ANKYRIN REPEAT DOMAIN-CONTAINING"/>
    <property type="match status" value="1"/>
</dbReference>
<feature type="compositionally biased region" description="Polar residues" evidence="6">
    <location>
        <begin position="560"/>
        <end position="578"/>
    </location>
</feature>
<dbReference type="CTD" id="163782"/>
<dbReference type="Pfam" id="PF12796">
    <property type="entry name" value="Ank_2"/>
    <property type="match status" value="2"/>
</dbReference>
<dbReference type="GO" id="GO:0005856">
    <property type="term" value="C:cytoskeleton"/>
    <property type="evidence" value="ECO:0007669"/>
    <property type="project" value="TreeGrafter"/>
</dbReference>
<feature type="compositionally biased region" description="Polar residues" evidence="6">
    <location>
        <begin position="600"/>
        <end position="617"/>
    </location>
</feature>
<dbReference type="SMART" id="SM00248">
    <property type="entry name" value="ANK"/>
    <property type="match status" value="5"/>
</dbReference>
<dbReference type="InterPro" id="IPR002110">
    <property type="entry name" value="Ankyrin_rpt"/>
</dbReference>
<feature type="compositionally biased region" description="Basic and acidic residues" evidence="6">
    <location>
        <begin position="173"/>
        <end position="182"/>
    </location>
</feature>
<keyword evidence="7" id="KW-1185">Reference proteome</keyword>
<dbReference type="SUPFAM" id="SSF48403">
    <property type="entry name" value="Ankyrin repeat"/>
    <property type="match status" value="1"/>
</dbReference>
<protein>
    <submittedName>
        <fullName evidence="8">KN motif and ankyrin repeat domain-containing protein 2 isoform X2</fullName>
    </submittedName>
</protein>
<accession>A0A6P8FVV6</accession>
<dbReference type="InterPro" id="IPR036770">
    <property type="entry name" value="Ankyrin_rpt-contain_sf"/>
</dbReference>
<keyword evidence="1" id="KW-0597">Phosphoprotein</keyword>
<feature type="compositionally biased region" description="Polar residues" evidence="6">
    <location>
        <begin position="118"/>
        <end position="131"/>
    </location>
</feature>
<evidence type="ECO:0000256" key="5">
    <source>
        <dbReference type="PROSITE-ProRule" id="PRU00023"/>
    </source>
</evidence>
<evidence type="ECO:0000256" key="2">
    <source>
        <dbReference type="ARBA" id="ARBA00022737"/>
    </source>
</evidence>
<dbReference type="InterPro" id="IPR021939">
    <property type="entry name" value="KN_motif"/>
</dbReference>
<feature type="compositionally biased region" description="Basic and acidic residues" evidence="6">
    <location>
        <begin position="393"/>
        <end position="413"/>
    </location>
</feature>
<feature type="region of interest" description="Disordered" evidence="6">
    <location>
        <begin position="1"/>
        <end position="24"/>
    </location>
</feature>
<dbReference type="GO" id="GO:0030837">
    <property type="term" value="P:negative regulation of actin filament polymerization"/>
    <property type="evidence" value="ECO:0007669"/>
    <property type="project" value="InterPro"/>
</dbReference>
<gene>
    <name evidence="8" type="primary">kank4</name>
</gene>
<keyword evidence="4" id="KW-0175">Coiled coil</keyword>
<feature type="repeat" description="ANK" evidence="5">
    <location>
        <begin position="1061"/>
        <end position="1083"/>
    </location>
</feature>
<dbReference type="Proteomes" id="UP000515152">
    <property type="component" value="Chromosome 10"/>
</dbReference>
<evidence type="ECO:0000256" key="3">
    <source>
        <dbReference type="ARBA" id="ARBA00023043"/>
    </source>
</evidence>
<dbReference type="Gene3D" id="1.25.40.20">
    <property type="entry name" value="Ankyrin repeat-containing domain"/>
    <property type="match status" value="1"/>
</dbReference>
<dbReference type="GeneID" id="105913144"/>
<dbReference type="FunFam" id="1.25.40.20:FF:000017">
    <property type="entry name" value="KN motif and ankyrin repeat domain-containing protein 1"/>
    <property type="match status" value="1"/>
</dbReference>
<name>A0A6P8FVV6_CLUHA</name>
<feature type="compositionally biased region" description="Acidic residues" evidence="6">
    <location>
        <begin position="285"/>
        <end position="297"/>
    </location>
</feature>
<dbReference type="Pfam" id="PF12075">
    <property type="entry name" value="KN_motif"/>
    <property type="match status" value="1"/>
</dbReference>
<feature type="compositionally biased region" description="Acidic residues" evidence="6">
    <location>
        <begin position="332"/>
        <end position="344"/>
    </location>
</feature>
<feature type="region of interest" description="Disordered" evidence="6">
    <location>
        <begin position="764"/>
        <end position="920"/>
    </location>
</feature>
<feature type="region of interest" description="Disordered" evidence="6">
    <location>
        <begin position="593"/>
        <end position="617"/>
    </location>
</feature>
<evidence type="ECO:0000313" key="7">
    <source>
        <dbReference type="Proteomes" id="UP000515152"/>
    </source>
</evidence>
<feature type="repeat" description="ANK" evidence="5">
    <location>
        <begin position="1133"/>
        <end position="1165"/>
    </location>
</feature>
<dbReference type="RefSeq" id="XP_031430834.1">
    <property type="nucleotide sequence ID" value="XM_031574974.2"/>
</dbReference>
<feature type="compositionally biased region" description="Basic and acidic residues" evidence="6">
    <location>
        <begin position="137"/>
        <end position="147"/>
    </location>
</feature>
<feature type="compositionally biased region" description="Low complexity" evidence="6">
    <location>
        <begin position="854"/>
        <end position="876"/>
    </location>
</feature>
<dbReference type="PANTHER" id="PTHR24168:SF24">
    <property type="entry name" value="KN MOTIF AND ANKYRIN REPEAT DOMAIN-CONTAINING PROTEIN 4"/>
    <property type="match status" value="1"/>
</dbReference>
<feature type="compositionally biased region" description="Polar residues" evidence="6">
    <location>
        <begin position="889"/>
        <end position="898"/>
    </location>
</feature>
<keyword evidence="2" id="KW-0677">Repeat</keyword>
<feature type="compositionally biased region" description="Basic and acidic residues" evidence="6">
    <location>
        <begin position="421"/>
        <end position="440"/>
    </location>
</feature>
<feature type="region of interest" description="Disordered" evidence="6">
    <location>
        <begin position="551"/>
        <end position="578"/>
    </location>
</feature>
<feature type="region of interest" description="Disordered" evidence="6">
    <location>
        <begin position="261"/>
        <end position="451"/>
    </location>
</feature>
<dbReference type="InterPro" id="IPR047184">
    <property type="entry name" value="KANK1-4"/>
</dbReference>
<evidence type="ECO:0000256" key="6">
    <source>
        <dbReference type="SAM" id="MobiDB-lite"/>
    </source>
</evidence>
<dbReference type="PROSITE" id="PS50088">
    <property type="entry name" value="ANK_REPEAT"/>
    <property type="match status" value="2"/>
</dbReference>
<feature type="region of interest" description="Disordered" evidence="6">
    <location>
        <begin position="58"/>
        <end position="197"/>
    </location>
</feature>
<sequence length="1236" mass="135166">MMDKKSANGYPSKAPEGGSQRKQIPYSVETPYGFHLDLDFLKYVDDIEKGNTIKRVHIQRKNRGPKYSTLPRNFSLPGHGARPPPKDMWASGTSTLGPRPKSRVTEVQQIFDFKPSDGGSSSLSRIQGTSYSPPPRPAEEVKSRVYEEQPLSLQLRPNLLRTSSMPGNVPRRKGSDSSEDRSPVALGESQKENGSYERLFRADEGGDRRGSVPQDRASLHVQITNALKRVRELEEQVRTIPELKSQIGSLQDEREQLLKTIQEQEQKQQQPSPVTPPAEEQQQKEEEEEDEEEESEDESPKQGPEDSGLPTTMIYIEPPTPEDETKTRVEESESAEEEPEEEAAETQKPQTSEIQTEALERGPEEITEALVSVPETETRDETSESITEQADAEPAHQEETQKISAQEFEKPVEASRQGVEQQDKKAESPTEHFEEKKIEPSEGVSKEAAMPRVPLECPVSVVITEAEEESEEADLYEMEGKNADQVEHPIEDSQSLIVQTLQAKLQALEEKLNLSSLELKQTNALLREQVEENRVKDERIQELSERAEELAETAKRDTVENNVSAESQPQPVLTSDASVCTDSERIPVSEKAVCTDEEAQPSNGPKETDLTCSSTQTTSVEAKDMEVLAQVLTSEKEVGVEIITCDQAVETEPQMDMASGTEDRNEGLEELVEQENVLFEAVDLESTSSENVVSEVKVLEEKAVEDTVGESLEAGSETEEKKVLVERVLEEKTVEDTVGESLEAGSETEEKKVLVERVLEEKTVEDTVGESLEAGSETEEKKVLVERVLEENGVKESDVIQSAVTEPAPAESEAVAKNTKSEDVAEEPAVTKETVGSPSSSEPALKSPKEGQPGQEAQSQSRRSSSEGSGSGSASSPAANVVTRIQGLLNEQWSSLGSGSPEASQSAPPKPPQPSKFSSIQSQLVSSLSVLSAFYSPGQKEKAAAAASRQSGLKSIMKKDGCPQKPGNGAAKKNLKFVGVNGGEVVDKDFMAACYYLKDRRNEVDNPNKEMRQVLMILYQEWFRVSSQKDSQAEAVTLYLREVGNATPTLLSYIVNLADGNGNTALHYTVSHSNFPVVKLLLDTELCEVDHQNKAGYTAIMLAALTAAESPEDVEVAKELLQKGNMDAHASQTGQTALMLAVSHGRTAMVRVLLSCGADVNVQDRDGSTALMCACEHGHAEITRMLLKHPPGCDTSLKDKDGHTALSVATQASHMEVIDLLKAHTGTPTLQAAAPH</sequence>
<organism evidence="7 8">
    <name type="scientific">Clupea harengus</name>
    <name type="common">Atlantic herring</name>
    <dbReference type="NCBI Taxonomy" id="7950"/>
    <lineage>
        <taxon>Eukaryota</taxon>
        <taxon>Metazoa</taxon>
        <taxon>Chordata</taxon>
        <taxon>Craniata</taxon>
        <taxon>Vertebrata</taxon>
        <taxon>Euteleostomi</taxon>
        <taxon>Actinopterygii</taxon>
        <taxon>Neopterygii</taxon>
        <taxon>Teleostei</taxon>
        <taxon>Clupei</taxon>
        <taxon>Clupeiformes</taxon>
        <taxon>Clupeoidei</taxon>
        <taxon>Clupeidae</taxon>
        <taxon>Clupea</taxon>
    </lineage>
</organism>
<dbReference type="PROSITE" id="PS50297">
    <property type="entry name" value="ANK_REP_REGION"/>
    <property type="match status" value="2"/>
</dbReference>
<dbReference type="GO" id="GO:0005737">
    <property type="term" value="C:cytoplasm"/>
    <property type="evidence" value="ECO:0007669"/>
    <property type="project" value="TreeGrafter"/>
</dbReference>
<keyword evidence="3 5" id="KW-0040">ANK repeat</keyword>
<evidence type="ECO:0000256" key="4">
    <source>
        <dbReference type="ARBA" id="ARBA00023054"/>
    </source>
</evidence>
<evidence type="ECO:0000256" key="1">
    <source>
        <dbReference type="ARBA" id="ARBA00022553"/>
    </source>
</evidence>
<proteinExistence type="predicted"/>